<feature type="region of interest" description="Disordered" evidence="1">
    <location>
        <begin position="1"/>
        <end position="32"/>
    </location>
</feature>
<keyword evidence="4" id="KW-1185">Reference proteome</keyword>
<evidence type="ECO:0000313" key="4">
    <source>
        <dbReference type="Proteomes" id="UP001596496"/>
    </source>
</evidence>
<dbReference type="Proteomes" id="UP001596496">
    <property type="component" value="Unassembled WGS sequence"/>
</dbReference>
<accession>A0ABW2P2S3</accession>
<evidence type="ECO:0000256" key="2">
    <source>
        <dbReference type="SAM" id="Phobius"/>
    </source>
</evidence>
<feature type="non-terminal residue" evidence="3">
    <location>
        <position position="86"/>
    </location>
</feature>
<reference evidence="4" key="1">
    <citation type="journal article" date="2019" name="Int. J. Syst. Evol. Microbiol.">
        <title>The Global Catalogue of Microorganisms (GCM) 10K type strain sequencing project: providing services to taxonomists for standard genome sequencing and annotation.</title>
        <authorList>
            <consortium name="The Broad Institute Genomics Platform"/>
            <consortium name="The Broad Institute Genome Sequencing Center for Infectious Disease"/>
            <person name="Wu L."/>
            <person name="Ma J."/>
        </authorList>
    </citation>
    <scope>NUCLEOTIDE SEQUENCE [LARGE SCALE GENOMIC DNA]</scope>
    <source>
        <strain evidence="4">CECT 7649</strain>
    </source>
</reference>
<proteinExistence type="predicted"/>
<dbReference type="EMBL" id="JBHTCG010000004">
    <property type="protein sequence ID" value="MFC7382350.1"/>
    <property type="molecule type" value="Genomic_DNA"/>
</dbReference>
<evidence type="ECO:0000313" key="3">
    <source>
        <dbReference type="EMBL" id="MFC7382350.1"/>
    </source>
</evidence>
<name>A0ABW2P2S3_9ACTN</name>
<keyword evidence="2" id="KW-0472">Membrane</keyword>
<keyword evidence="2" id="KW-1133">Transmembrane helix</keyword>
<feature type="transmembrane region" description="Helical" evidence="2">
    <location>
        <begin position="58"/>
        <end position="85"/>
    </location>
</feature>
<evidence type="ECO:0000256" key="1">
    <source>
        <dbReference type="SAM" id="MobiDB-lite"/>
    </source>
</evidence>
<keyword evidence="2" id="KW-0812">Transmembrane</keyword>
<organism evidence="3 4">
    <name type="scientific">Sphaerisporangium rhizosphaerae</name>
    <dbReference type="NCBI Taxonomy" id="2269375"/>
    <lineage>
        <taxon>Bacteria</taxon>
        <taxon>Bacillati</taxon>
        <taxon>Actinomycetota</taxon>
        <taxon>Actinomycetes</taxon>
        <taxon>Streptosporangiales</taxon>
        <taxon>Streptosporangiaceae</taxon>
        <taxon>Sphaerisporangium</taxon>
    </lineage>
</organism>
<protein>
    <submittedName>
        <fullName evidence="3">Potassium-transporting ATPase subunit B</fullName>
    </submittedName>
</protein>
<gene>
    <name evidence="3" type="ORF">ACFQSB_09070</name>
</gene>
<comment type="caution">
    <text evidence="3">The sequence shown here is derived from an EMBL/GenBank/DDBJ whole genome shotgun (WGS) entry which is preliminary data.</text>
</comment>
<sequence>MATPGIYAPGRAPAPPGPAPEPRDEKVGGGLLDPKQLLTSLPEALRKLNPVTLWRNPVMFIVEAGAVFTTVLAVTGPSLFAWAIVV</sequence>